<reference evidence="1 2" key="1">
    <citation type="submission" date="2020-08" db="EMBL/GenBank/DDBJ databases">
        <title>Paraeoetvoesia sp. YC-7-48 draft genome sequence.</title>
        <authorList>
            <person name="Yao L."/>
        </authorList>
    </citation>
    <scope>NUCLEOTIDE SEQUENCE [LARGE SCALE GENOMIC DNA]</scope>
    <source>
        <strain evidence="2">YC-7-48</strain>
    </source>
</reference>
<dbReference type="RefSeq" id="WP_185779337.1">
    <property type="nucleotide sequence ID" value="NZ_JACJUU010000004.1"/>
</dbReference>
<proteinExistence type="predicted"/>
<dbReference type="EMBL" id="JACJUU010000004">
    <property type="protein sequence ID" value="MBC2769606.1"/>
    <property type="molecule type" value="Genomic_DNA"/>
</dbReference>
<organism evidence="1 2">
    <name type="scientific">Pusillimonas minor</name>
    <dbReference type="NCBI Taxonomy" id="2697024"/>
    <lineage>
        <taxon>Bacteria</taxon>
        <taxon>Pseudomonadati</taxon>
        <taxon>Pseudomonadota</taxon>
        <taxon>Betaproteobacteria</taxon>
        <taxon>Burkholderiales</taxon>
        <taxon>Alcaligenaceae</taxon>
        <taxon>Pusillimonas</taxon>
    </lineage>
</organism>
<gene>
    <name evidence="1" type="ORF">GTU67_06720</name>
</gene>
<accession>A0A842HMY9</accession>
<name>A0A842HMY9_9BURK</name>
<evidence type="ECO:0000313" key="1">
    <source>
        <dbReference type="EMBL" id="MBC2769606.1"/>
    </source>
</evidence>
<evidence type="ECO:0000313" key="2">
    <source>
        <dbReference type="Proteomes" id="UP000545386"/>
    </source>
</evidence>
<sequence length="113" mass="12301">MKIRFAIVGSDLLAQVRTEIDALLSAVNAGDMDGVDAATALLLKLTANCSSIDLSEDEWRKFLNKIRLKNPEFKSNYLLPGDICAPLFPKIAAGDYVLELPVDGDMEGEESDV</sequence>
<keyword evidence="2" id="KW-1185">Reference proteome</keyword>
<dbReference type="Proteomes" id="UP000545386">
    <property type="component" value="Unassembled WGS sequence"/>
</dbReference>
<dbReference type="AlphaFoldDB" id="A0A842HMY9"/>
<comment type="caution">
    <text evidence="1">The sequence shown here is derived from an EMBL/GenBank/DDBJ whole genome shotgun (WGS) entry which is preliminary data.</text>
</comment>
<protein>
    <submittedName>
        <fullName evidence="1">Uncharacterized protein</fullName>
    </submittedName>
</protein>